<evidence type="ECO:0000313" key="4">
    <source>
        <dbReference type="Proteomes" id="UP000010847"/>
    </source>
</evidence>
<dbReference type="InterPro" id="IPR013783">
    <property type="entry name" value="Ig-like_fold"/>
</dbReference>
<dbReference type="Gene3D" id="2.60.40.10">
    <property type="entry name" value="Immunoglobulins"/>
    <property type="match status" value="10"/>
</dbReference>
<proteinExistence type="predicted"/>
<dbReference type="PANTHER" id="PTHR15127">
    <property type="entry name" value="HEAVYWEIGHT, ISOFORM A"/>
    <property type="match status" value="1"/>
</dbReference>
<evidence type="ECO:0000256" key="1">
    <source>
        <dbReference type="ARBA" id="ARBA00022999"/>
    </source>
</evidence>
<dbReference type="Proteomes" id="UP000010847">
    <property type="component" value="Chromosome"/>
</dbReference>
<dbReference type="KEGG" id="dmt:DESME_09145"/>
<dbReference type="InterPro" id="IPR051846">
    <property type="entry name" value="SH2_domain_adapters"/>
</dbReference>
<evidence type="ECO:0000259" key="2">
    <source>
        <dbReference type="Pfam" id="PF16403"/>
    </source>
</evidence>
<keyword evidence="1" id="KW-0727">SH2 domain</keyword>
<sequence>MHLLNFKNRSKFAILSIFILTLCFTFLTKTVYAEDRPVHTSITVNPANQSSTNVLTISLTADYNAEEYSDATIHYQWGSDIEKTALNSVTFDAISGHNVLTFWSTVYDKHGKPINEKKQKCDFYVDTIAPGLTLVIPVQGFLINQDSIIISGTAENSTTVQINNEPAFSGVGEFSQTVPLVPGLNTITVSDTDNSTKPPTVTIITRTGFYDNLPPVITLNGEDPLVVQVGGNFSDPGATASDNYDQNVTIIASGSVDTNTVGTYTITYSAADISGNQTTKTRTVEVVDNEAPVITLNGEDPLVVQVGSNFSDPGATASDNYDQNVTVIASGSVDTNTVGTYTITYSAEDVSGNKTTKTRTVKVVDSEAPVITLNGEDPLVAQIGSNFSDPGATASDNYDQNVIIIASGSVDTNTVGTYTITYSAADISGNQTTKTRTVEVVDNEAPVITLNGEDPLVVQVGSNFSDPGATASDNYDQNVTVIASGSVDINMVGSYTLTYSAIDSNGNKASSVTRVINVVNPIPVGPELTISSPREGENLSGTQVTVTGTVEVGASLKINGAMIYPAASGNFSKAITVNLGQNTIKVIATDTAGNVTEKDIPVIAPYVTVTTPADNLLTNQATVMVTGKVLVGTPLTINNTPVTPDASGNYSFPCTLNLADGTNTITVVAGTTTVIRNVTKDTTGPILTINSPIEGENLSGTQVIVTGTVEKGASLKINGVTVNLDTSGNYMKAMTLNLGQNIIQVIATDTAGNVTEKDISVIAPYVTVTAPADNLLTNQGTVVVTGKVGVGTELTINDTIVTPDASGNYSFSNTLNLADGTNTITVVAGTTTVIRNVTKDTTGPILTINSPIEGENLSGTQVIVTGTVEVGASLKINGAMVYPDGSGNFSKAITVNLGQIRSKSLQQMPQVT</sequence>
<reference evidence="3 4" key="1">
    <citation type="submission" date="2013-12" db="EMBL/GenBank/DDBJ databases">
        <authorList>
            <consortium name="DOE Joint Genome Institute"/>
            <person name="Smidt H."/>
            <person name="Huntemann M."/>
            <person name="Han J."/>
            <person name="Chen A."/>
            <person name="Kyrpides N."/>
            <person name="Mavromatis K."/>
            <person name="Markowitz V."/>
            <person name="Palaniappan K."/>
            <person name="Ivanova N."/>
            <person name="Schaumberg A."/>
            <person name="Pati A."/>
            <person name="Liolios K."/>
            <person name="Nordberg H.P."/>
            <person name="Cantor M.N."/>
            <person name="Hua S.X."/>
            <person name="Woyke T."/>
        </authorList>
    </citation>
    <scope>NUCLEOTIDE SEQUENCE [LARGE SCALE GENOMIC DNA]</scope>
    <source>
        <strain evidence="4">DSM 15288</strain>
    </source>
</reference>
<name>W0EHA6_9FIRM</name>
<accession>W0EHA6</accession>
<evidence type="ECO:0000313" key="3">
    <source>
        <dbReference type="EMBL" id="AHF08594.1"/>
    </source>
</evidence>
<feature type="domain" description="Pesticidal crystal protein Cry22Aa Ig-like" evidence="2">
    <location>
        <begin position="448"/>
        <end position="518"/>
    </location>
</feature>
<dbReference type="STRING" id="871968.DESME_09145"/>
<dbReference type="Pfam" id="PF16403">
    <property type="entry name" value="Bact_surface_Ig-like"/>
    <property type="match status" value="4"/>
</dbReference>
<dbReference type="Pfam" id="PF09136">
    <property type="entry name" value="Glucodextran_B"/>
    <property type="match status" value="2"/>
</dbReference>
<keyword evidence="4" id="KW-1185">Reference proteome</keyword>
<dbReference type="InterPro" id="IPR032179">
    <property type="entry name" value="Cry22Aa_Ig-like"/>
</dbReference>
<dbReference type="eggNOG" id="COG1520">
    <property type="taxonomic scope" value="Bacteria"/>
</dbReference>
<organism evidence="3 4">
    <name type="scientific">Desulfitobacterium metallireducens DSM 15288</name>
    <dbReference type="NCBI Taxonomy" id="871968"/>
    <lineage>
        <taxon>Bacteria</taxon>
        <taxon>Bacillati</taxon>
        <taxon>Bacillota</taxon>
        <taxon>Clostridia</taxon>
        <taxon>Eubacteriales</taxon>
        <taxon>Desulfitobacteriaceae</taxon>
        <taxon>Desulfitobacterium</taxon>
    </lineage>
</organism>
<dbReference type="PANTHER" id="PTHR15127:SF32">
    <property type="entry name" value="HEAVYWEIGHT, ISOFORM A"/>
    <property type="match status" value="1"/>
</dbReference>
<protein>
    <recommendedName>
        <fullName evidence="2">Pesticidal crystal protein Cry22Aa Ig-like domain-containing protein</fullName>
    </recommendedName>
</protein>
<dbReference type="GO" id="GO:0001784">
    <property type="term" value="F:phosphotyrosine residue binding"/>
    <property type="evidence" value="ECO:0007669"/>
    <property type="project" value="TreeGrafter"/>
</dbReference>
<dbReference type="EMBL" id="CP007032">
    <property type="protein sequence ID" value="AHF08594.1"/>
    <property type="molecule type" value="Genomic_DNA"/>
</dbReference>
<dbReference type="AlphaFoldDB" id="W0EHA6"/>
<feature type="domain" description="Pesticidal crystal protein Cry22Aa Ig-like" evidence="2">
    <location>
        <begin position="217"/>
        <end position="286"/>
    </location>
</feature>
<feature type="domain" description="Pesticidal crystal protein Cry22Aa Ig-like" evidence="2">
    <location>
        <begin position="371"/>
        <end position="440"/>
    </location>
</feature>
<gene>
    <name evidence="3" type="ORF">DESME_09145</name>
</gene>
<dbReference type="eggNOG" id="COG4257">
    <property type="taxonomic scope" value="Bacteria"/>
</dbReference>
<feature type="domain" description="Pesticidal crystal protein Cry22Aa Ig-like" evidence="2">
    <location>
        <begin position="294"/>
        <end position="363"/>
    </location>
</feature>
<dbReference type="HOGENOM" id="CLU_318788_0_0_9"/>
<dbReference type="RefSeq" id="WP_025248739.1">
    <property type="nucleotide sequence ID" value="NZ_CP007032.1"/>
</dbReference>